<dbReference type="EMBL" id="FZMP01000182">
    <property type="protein sequence ID" value="SNQ61489.1"/>
    <property type="molecule type" value="Genomic_DNA"/>
</dbReference>
<keyword evidence="3" id="KW-1185">Reference proteome</keyword>
<dbReference type="InterPro" id="IPR030888">
    <property type="entry name" value="Put_ccm"/>
</dbReference>
<keyword evidence="1" id="KW-0472">Membrane</keyword>
<sequence>MTYLYAAFTIVWVVLIGYILNLIRLRKALDNEHKVLKGI</sequence>
<evidence type="ECO:0000256" key="1">
    <source>
        <dbReference type="SAM" id="Phobius"/>
    </source>
</evidence>
<gene>
    <name evidence="2" type="ORF">MNV_370031</name>
</gene>
<evidence type="ECO:0008006" key="4">
    <source>
        <dbReference type="Google" id="ProtNLM"/>
    </source>
</evidence>
<reference evidence="3" key="1">
    <citation type="submission" date="2017-06" db="EMBL/GenBank/DDBJ databases">
        <authorList>
            <person name="Cremers G."/>
        </authorList>
    </citation>
    <scope>NUCLEOTIDE SEQUENCE [LARGE SCALE GENOMIC DNA]</scope>
</reference>
<dbReference type="AlphaFoldDB" id="A0A284VQK3"/>
<proteinExistence type="predicted"/>
<dbReference type="NCBIfam" id="TIGR04391">
    <property type="entry name" value="CcmD_alt_fam"/>
    <property type="match status" value="1"/>
</dbReference>
<organism evidence="2 3">
    <name type="scientific">Candidatus Methanoperedens nitratireducens</name>
    <dbReference type="NCBI Taxonomy" id="1392998"/>
    <lineage>
        <taxon>Archaea</taxon>
        <taxon>Methanobacteriati</taxon>
        <taxon>Methanobacteriota</taxon>
        <taxon>Stenosarchaea group</taxon>
        <taxon>Methanomicrobia</taxon>
        <taxon>Methanosarcinales</taxon>
        <taxon>ANME-2 cluster</taxon>
        <taxon>Candidatus Methanoperedentaceae</taxon>
        <taxon>Candidatus Methanoperedens</taxon>
    </lineage>
</organism>
<keyword evidence="1" id="KW-1133">Transmembrane helix</keyword>
<protein>
    <recommendedName>
        <fullName evidence="4">CcmD family protein</fullName>
    </recommendedName>
</protein>
<dbReference type="Proteomes" id="UP000218615">
    <property type="component" value="Unassembled WGS sequence"/>
</dbReference>
<evidence type="ECO:0000313" key="3">
    <source>
        <dbReference type="Proteomes" id="UP000218615"/>
    </source>
</evidence>
<feature type="transmembrane region" description="Helical" evidence="1">
    <location>
        <begin position="6"/>
        <end position="23"/>
    </location>
</feature>
<accession>A0A284VQK3</accession>
<name>A0A284VQK3_9EURY</name>
<keyword evidence="1" id="KW-0812">Transmembrane</keyword>
<evidence type="ECO:0000313" key="2">
    <source>
        <dbReference type="EMBL" id="SNQ61489.1"/>
    </source>
</evidence>